<dbReference type="InterPro" id="IPR020904">
    <property type="entry name" value="Sc_DH/Rdtase_CS"/>
</dbReference>
<dbReference type="CDD" id="cd04301">
    <property type="entry name" value="NAT_SF"/>
    <property type="match status" value="1"/>
</dbReference>
<dbReference type="SUPFAM" id="SSF55729">
    <property type="entry name" value="Acyl-CoA N-acyltransferases (Nat)"/>
    <property type="match status" value="2"/>
</dbReference>
<feature type="compositionally biased region" description="Gly residues" evidence="3">
    <location>
        <begin position="406"/>
        <end position="419"/>
    </location>
</feature>
<evidence type="ECO:0000259" key="4">
    <source>
        <dbReference type="PROSITE" id="PS51186"/>
    </source>
</evidence>
<comment type="caution">
    <text evidence="5">The sequence shown here is derived from an EMBL/GenBank/DDBJ whole genome shotgun (WGS) entry which is preliminary data.</text>
</comment>
<dbReference type="PROSITE" id="PS00061">
    <property type="entry name" value="ADH_SHORT"/>
    <property type="match status" value="1"/>
</dbReference>
<proteinExistence type="inferred from homology"/>
<evidence type="ECO:0000256" key="3">
    <source>
        <dbReference type="SAM" id="MobiDB-lite"/>
    </source>
</evidence>
<evidence type="ECO:0000313" key="6">
    <source>
        <dbReference type="Proteomes" id="UP000294003"/>
    </source>
</evidence>
<dbReference type="CDD" id="cd05233">
    <property type="entry name" value="SDR_c"/>
    <property type="match status" value="1"/>
</dbReference>
<dbReference type="InterPro" id="IPR002347">
    <property type="entry name" value="SDR_fam"/>
</dbReference>
<comment type="similarity">
    <text evidence="1">Belongs to the short-chain dehydrogenases/reductases (SDR) family.</text>
</comment>
<sequence length="577" mass="62502">MAKVDNDISGRLALITGASGGIGAACARDLWGEGASLALTYFQNRQSIDILVEELTKSDATGHKITVHRVDTGSPDAIAQLFDEIKAQHGQAGPDILISNAGYGKRFPGILDVSLEEFDHTININLRASFILTKLSIPHMEAQGWGRIIFISSIAAIGGGINACQYAASKAGLSGMMKNLAMKHARSGITVNDVAPAMIGDTGMIPDEKFVEAVRNRLVNFVFKSTTLFVPLHSGRTTPPKTAAGKPAKPQPPLPVAAAAAAERKSAKMGTPFIALQEPTKLDGYDRTRPHDQQPAHVPKVFCDAMEVREAVFVREQGVPLENELDADDPRSCHWVMYASVNQTTEPEERDEATGEVVRPRRSETRSQPIGTLRVVPFPHPPHPQEGGWYVGNVLRERPPQPASAAGGGGGHGEAGAGGDQQTAAHRAPAPTKSHSSAVDEERQKSALPFGTDRATTYHDGREPYVKVGRVAVIPEFRGHKIAGQIWRAARKWLEEHPAYFNPSVTELGMDRLKAGASSEIPKWNGLVICHAQESVTKVYEKWGFKLDEGMGKWYEEGVPHVGMALRLHIKDKNPTV</sequence>
<evidence type="ECO:0000256" key="1">
    <source>
        <dbReference type="ARBA" id="ARBA00006484"/>
    </source>
</evidence>
<dbReference type="InterPro" id="IPR036291">
    <property type="entry name" value="NAD(P)-bd_dom_sf"/>
</dbReference>
<accession>A0ABY0H4I4</accession>
<dbReference type="InterPro" id="IPR000182">
    <property type="entry name" value="GNAT_dom"/>
</dbReference>
<evidence type="ECO:0000313" key="5">
    <source>
        <dbReference type="EMBL" id="RYO81463.1"/>
    </source>
</evidence>
<keyword evidence="6" id="KW-1185">Reference proteome</keyword>
<reference evidence="5 6" key="1">
    <citation type="submission" date="2018-06" db="EMBL/GenBank/DDBJ databases">
        <title>Complete Genomes of Monosporascus.</title>
        <authorList>
            <person name="Robinson A.J."/>
            <person name="Natvig D.O."/>
        </authorList>
    </citation>
    <scope>NUCLEOTIDE SEQUENCE [LARGE SCALE GENOMIC DNA]</scope>
    <source>
        <strain evidence="5 6">CBS 609.92</strain>
    </source>
</reference>
<dbReference type="EMBL" id="QJNS01000250">
    <property type="protein sequence ID" value="RYO81463.1"/>
    <property type="molecule type" value="Genomic_DNA"/>
</dbReference>
<feature type="region of interest" description="Disordered" evidence="3">
    <location>
        <begin position="344"/>
        <end position="458"/>
    </location>
</feature>
<dbReference type="PANTHER" id="PTHR42760">
    <property type="entry name" value="SHORT-CHAIN DEHYDROGENASES/REDUCTASES FAMILY MEMBER"/>
    <property type="match status" value="1"/>
</dbReference>
<evidence type="ECO:0000256" key="2">
    <source>
        <dbReference type="ARBA" id="ARBA00022857"/>
    </source>
</evidence>
<name>A0ABY0H4I4_9PEZI</name>
<dbReference type="Pfam" id="PF00106">
    <property type="entry name" value="adh_short"/>
    <property type="match status" value="1"/>
</dbReference>
<dbReference type="Proteomes" id="UP000294003">
    <property type="component" value="Unassembled WGS sequence"/>
</dbReference>
<gene>
    <name evidence="5" type="ORF">DL762_007092</name>
</gene>
<dbReference type="Gene3D" id="3.40.630.30">
    <property type="match status" value="2"/>
</dbReference>
<keyword evidence="2" id="KW-0521">NADP</keyword>
<feature type="domain" description="N-acetyltransferase" evidence="4">
    <location>
        <begin position="395"/>
        <end position="569"/>
    </location>
</feature>
<dbReference type="InterPro" id="IPR016181">
    <property type="entry name" value="Acyl_CoA_acyltransferase"/>
</dbReference>
<dbReference type="Gene3D" id="3.40.50.720">
    <property type="entry name" value="NAD(P)-binding Rossmann-like Domain"/>
    <property type="match status" value="1"/>
</dbReference>
<organism evidence="5 6">
    <name type="scientific">Monosporascus cannonballus</name>
    <dbReference type="NCBI Taxonomy" id="155416"/>
    <lineage>
        <taxon>Eukaryota</taxon>
        <taxon>Fungi</taxon>
        <taxon>Dikarya</taxon>
        <taxon>Ascomycota</taxon>
        <taxon>Pezizomycotina</taxon>
        <taxon>Sordariomycetes</taxon>
        <taxon>Xylariomycetidae</taxon>
        <taxon>Xylariales</taxon>
        <taxon>Xylariales incertae sedis</taxon>
        <taxon>Monosporascus</taxon>
    </lineage>
</organism>
<dbReference type="SUPFAM" id="SSF51735">
    <property type="entry name" value="NAD(P)-binding Rossmann-fold domains"/>
    <property type="match status" value="1"/>
</dbReference>
<dbReference type="PRINTS" id="PR00081">
    <property type="entry name" value="GDHRDH"/>
</dbReference>
<feature type="region of interest" description="Disordered" evidence="3">
    <location>
        <begin position="234"/>
        <end position="262"/>
    </location>
</feature>
<dbReference type="PRINTS" id="PR00080">
    <property type="entry name" value="SDRFAMILY"/>
</dbReference>
<feature type="compositionally biased region" description="Low complexity" evidence="3">
    <location>
        <begin position="239"/>
        <end position="248"/>
    </location>
</feature>
<dbReference type="PROSITE" id="PS51257">
    <property type="entry name" value="PROKAR_LIPOPROTEIN"/>
    <property type="match status" value="1"/>
</dbReference>
<dbReference type="PROSITE" id="PS51186">
    <property type="entry name" value="GNAT"/>
    <property type="match status" value="1"/>
</dbReference>
<dbReference type="PANTHER" id="PTHR42760:SF127">
    <property type="entry name" value="3-KETOACYL-ACYL CARRIER PROTEIN REDUCTASE-RELATED"/>
    <property type="match status" value="1"/>
</dbReference>
<protein>
    <recommendedName>
        <fullName evidence="4">N-acetyltransferase domain-containing protein</fullName>
    </recommendedName>
</protein>